<dbReference type="Gene3D" id="3.90.226.10">
    <property type="entry name" value="2-enoyl-CoA Hydratase, Chain A, domain 1"/>
    <property type="match status" value="1"/>
</dbReference>
<evidence type="ECO:0000256" key="1">
    <source>
        <dbReference type="ARBA" id="ARBA00005254"/>
    </source>
</evidence>
<evidence type="ECO:0000313" key="2">
    <source>
        <dbReference type="EMBL" id="REF89056.1"/>
    </source>
</evidence>
<sequence>MLTHSVHSITRPKDIEVSSAEVIGEIRHEAGSLPQLKLEYEPPIKTLWVTIAPEPKPVFTLGLVDSVSRLQKAIVALWGGEDYERSPIRFFAYRAKGPIFTFGGDLDFYLDCIGRGDRAALQEHARLSIEGVLGNATSLSGTAITMATIEGKGIGGGIDAPLSCNLVIAEEQTSFSYPEVKFNHFPVASVAVLSQRIGTRAAHRLLSTGAEFTAAEFEALGALDATAASGQGEAWLRKYASETMPMHAARLGLYEAFHRRRAEEFRNELVALAAAWTDHMLRLSPMEISRLQRISVGQDRMLQHIYGMAKQGRVETAQVRVPAVPAAE</sequence>
<gene>
    <name evidence="2" type="ORF">DES32_0270</name>
</gene>
<dbReference type="SUPFAM" id="SSF52096">
    <property type="entry name" value="ClpP/crotonase"/>
    <property type="match status" value="1"/>
</dbReference>
<reference evidence="2 3" key="1">
    <citation type="submission" date="2018-08" db="EMBL/GenBank/DDBJ databases">
        <title>Genomic Encyclopedia of Type Strains, Phase IV (KMG-IV): sequencing the most valuable type-strain genomes for metagenomic binning, comparative biology and taxonomic classification.</title>
        <authorList>
            <person name="Goeker M."/>
        </authorList>
    </citation>
    <scope>NUCLEOTIDE SEQUENCE [LARGE SCALE GENOMIC DNA]</scope>
    <source>
        <strain evidence="2 3">BW863</strain>
    </source>
</reference>
<dbReference type="AlphaFoldDB" id="A0A3D9ZC55"/>
<dbReference type="Pfam" id="PF00378">
    <property type="entry name" value="ECH_1"/>
    <property type="match status" value="1"/>
</dbReference>
<accession>A0A3D9ZC55</accession>
<dbReference type="RefSeq" id="WP_115834874.1">
    <property type="nucleotide sequence ID" value="NZ_CP025086.1"/>
</dbReference>
<comment type="similarity">
    <text evidence="1">Belongs to the enoyl-CoA hydratase/isomerase family.</text>
</comment>
<dbReference type="GO" id="GO:0003824">
    <property type="term" value="F:catalytic activity"/>
    <property type="evidence" value="ECO:0007669"/>
    <property type="project" value="UniProtKB-ARBA"/>
</dbReference>
<keyword evidence="3" id="KW-1185">Reference proteome</keyword>
<protein>
    <submittedName>
        <fullName evidence="2">Enoyl-CoA hydratase/carnithine racemase</fullName>
    </submittedName>
</protein>
<evidence type="ECO:0000313" key="3">
    <source>
        <dbReference type="Proteomes" id="UP000256900"/>
    </source>
</evidence>
<name>A0A3D9ZC55_9HYPH</name>
<dbReference type="InterPro" id="IPR001753">
    <property type="entry name" value="Enoyl-CoA_hydra/iso"/>
</dbReference>
<dbReference type="InterPro" id="IPR051683">
    <property type="entry name" value="Enoyl-CoA_Hydratase/Isomerase"/>
</dbReference>
<dbReference type="InterPro" id="IPR029045">
    <property type="entry name" value="ClpP/crotonase-like_dom_sf"/>
</dbReference>
<dbReference type="EMBL" id="QUMO01000001">
    <property type="protein sequence ID" value="REF89056.1"/>
    <property type="molecule type" value="Genomic_DNA"/>
</dbReference>
<proteinExistence type="inferred from homology"/>
<dbReference type="Proteomes" id="UP000256900">
    <property type="component" value="Unassembled WGS sequence"/>
</dbReference>
<dbReference type="OrthoDB" id="9802362at2"/>
<dbReference type="PANTHER" id="PTHR42964:SF1">
    <property type="entry name" value="POLYKETIDE BIOSYNTHESIS ENOYL-COA HYDRATASE PKSH-RELATED"/>
    <property type="match status" value="1"/>
</dbReference>
<comment type="caution">
    <text evidence="2">The sequence shown here is derived from an EMBL/GenBank/DDBJ whole genome shotgun (WGS) entry which is preliminary data.</text>
</comment>
<dbReference type="PANTHER" id="PTHR42964">
    <property type="entry name" value="ENOYL-COA HYDRATASE"/>
    <property type="match status" value="1"/>
</dbReference>
<organism evidence="2 3">
    <name type="scientific">Methylovirgula ligni</name>
    <dbReference type="NCBI Taxonomy" id="569860"/>
    <lineage>
        <taxon>Bacteria</taxon>
        <taxon>Pseudomonadati</taxon>
        <taxon>Pseudomonadota</taxon>
        <taxon>Alphaproteobacteria</taxon>
        <taxon>Hyphomicrobiales</taxon>
        <taxon>Beijerinckiaceae</taxon>
        <taxon>Methylovirgula</taxon>
    </lineage>
</organism>